<evidence type="ECO:0000256" key="1">
    <source>
        <dbReference type="SAM" id="Phobius"/>
    </source>
</evidence>
<evidence type="ECO:0000313" key="3">
    <source>
        <dbReference type="Proteomes" id="UP001345963"/>
    </source>
</evidence>
<keyword evidence="1" id="KW-0472">Membrane</keyword>
<feature type="transmembrane region" description="Helical" evidence="1">
    <location>
        <begin position="67"/>
        <end position="89"/>
    </location>
</feature>
<accession>A0ABU7BK52</accession>
<protein>
    <submittedName>
        <fullName evidence="2">Uncharacterized protein</fullName>
    </submittedName>
</protein>
<name>A0ABU7BK52_9TELE</name>
<keyword evidence="1" id="KW-1133">Transmembrane helix</keyword>
<feature type="transmembrane region" description="Helical" evidence="1">
    <location>
        <begin position="20"/>
        <end position="47"/>
    </location>
</feature>
<dbReference type="EMBL" id="JAHUTI010057115">
    <property type="protein sequence ID" value="MED6250336.1"/>
    <property type="molecule type" value="Genomic_DNA"/>
</dbReference>
<dbReference type="Proteomes" id="UP001345963">
    <property type="component" value="Unassembled WGS sequence"/>
</dbReference>
<reference evidence="2 3" key="1">
    <citation type="submission" date="2021-07" db="EMBL/GenBank/DDBJ databases">
        <authorList>
            <person name="Palmer J.M."/>
        </authorList>
    </citation>
    <scope>NUCLEOTIDE SEQUENCE [LARGE SCALE GENOMIC DNA]</scope>
    <source>
        <strain evidence="2 3">AT_MEX2019</strain>
        <tissue evidence="2">Muscle</tissue>
    </source>
</reference>
<gene>
    <name evidence="2" type="ORF">ATANTOWER_030039</name>
</gene>
<keyword evidence="1" id="KW-0812">Transmembrane</keyword>
<evidence type="ECO:0000313" key="2">
    <source>
        <dbReference type="EMBL" id="MED6250336.1"/>
    </source>
</evidence>
<keyword evidence="3" id="KW-1185">Reference proteome</keyword>
<comment type="caution">
    <text evidence="2">The sequence shown here is derived from an EMBL/GenBank/DDBJ whole genome shotgun (WGS) entry which is preliminary data.</text>
</comment>
<proteinExistence type="predicted"/>
<organism evidence="2 3">
    <name type="scientific">Ataeniobius toweri</name>
    <dbReference type="NCBI Taxonomy" id="208326"/>
    <lineage>
        <taxon>Eukaryota</taxon>
        <taxon>Metazoa</taxon>
        <taxon>Chordata</taxon>
        <taxon>Craniata</taxon>
        <taxon>Vertebrata</taxon>
        <taxon>Euteleostomi</taxon>
        <taxon>Actinopterygii</taxon>
        <taxon>Neopterygii</taxon>
        <taxon>Teleostei</taxon>
        <taxon>Neoteleostei</taxon>
        <taxon>Acanthomorphata</taxon>
        <taxon>Ovalentaria</taxon>
        <taxon>Atherinomorphae</taxon>
        <taxon>Cyprinodontiformes</taxon>
        <taxon>Goodeidae</taxon>
        <taxon>Ataeniobius</taxon>
    </lineage>
</organism>
<sequence>MNSEVSCLKQFAEKSSDHKWLCLVGPAHLSLVSFPALMQAALILFTAGKEVRLTASVVVLLLPPSAMHHFTILKLFLTQLGFCLNRFIIDTMNDRRLPL</sequence>